<dbReference type="InterPro" id="IPR011011">
    <property type="entry name" value="Znf_FYVE_PHD"/>
</dbReference>
<dbReference type="EMBL" id="JBEDNZ010000028">
    <property type="protein sequence ID" value="KAL0809603.1"/>
    <property type="molecule type" value="Genomic_DNA"/>
</dbReference>
<evidence type="ECO:0000313" key="4">
    <source>
        <dbReference type="Proteomes" id="UP001549921"/>
    </source>
</evidence>
<dbReference type="Proteomes" id="UP001549921">
    <property type="component" value="Unassembled WGS sequence"/>
</dbReference>
<feature type="domain" description="FP protein C-terminal" evidence="2">
    <location>
        <begin position="335"/>
        <end position="386"/>
    </location>
</feature>
<feature type="coiled-coil region" evidence="1">
    <location>
        <begin position="158"/>
        <end position="206"/>
    </location>
</feature>
<dbReference type="InterPro" id="IPR004244">
    <property type="entry name" value="Transposase_22"/>
</dbReference>
<name>A0ABD0S8G5_LOXSC</name>
<organism evidence="3 4">
    <name type="scientific">Loxostege sticticalis</name>
    <name type="common">Beet webworm moth</name>
    <dbReference type="NCBI Taxonomy" id="481309"/>
    <lineage>
        <taxon>Eukaryota</taxon>
        <taxon>Metazoa</taxon>
        <taxon>Ecdysozoa</taxon>
        <taxon>Arthropoda</taxon>
        <taxon>Hexapoda</taxon>
        <taxon>Insecta</taxon>
        <taxon>Pterygota</taxon>
        <taxon>Neoptera</taxon>
        <taxon>Endopterygota</taxon>
        <taxon>Lepidoptera</taxon>
        <taxon>Glossata</taxon>
        <taxon>Ditrysia</taxon>
        <taxon>Pyraloidea</taxon>
        <taxon>Crambidae</taxon>
        <taxon>Pyraustinae</taxon>
        <taxon>Loxostege</taxon>
    </lineage>
</organism>
<evidence type="ECO:0000313" key="3">
    <source>
        <dbReference type="EMBL" id="KAL0809603.1"/>
    </source>
</evidence>
<dbReference type="Gene3D" id="3.30.70.1820">
    <property type="entry name" value="L1 transposable element, RRM domain"/>
    <property type="match status" value="1"/>
</dbReference>
<dbReference type="PANTHER" id="PTHR11505">
    <property type="entry name" value="L1 TRANSPOSABLE ELEMENT-RELATED"/>
    <property type="match status" value="1"/>
</dbReference>
<dbReference type="SUPFAM" id="SSF57903">
    <property type="entry name" value="FYVE/PHD zinc finger"/>
    <property type="match status" value="1"/>
</dbReference>
<dbReference type="InterPro" id="IPR013083">
    <property type="entry name" value="Znf_RING/FYVE/PHD"/>
</dbReference>
<reference evidence="3 4" key="1">
    <citation type="submission" date="2024-06" db="EMBL/GenBank/DDBJ databases">
        <title>A chromosome-level genome assembly of beet webworm, Loxostege sticticalis.</title>
        <authorList>
            <person name="Zhang Y."/>
        </authorList>
    </citation>
    <scope>NUCLEOTIDE SEQUENCE [LARGE SCALE GENOMIC DNA]</scope>
    <source>
        <strain evidence="3">AQ028</strain>
        <tissue evidence="3">Male pupae</tissue>
    </source>
</reference>
<evidence type="ECO:0000259" key="2">
    <source>
        <dbReference type="Pfam" id="PF25298"/>
    </source>
</evidence>
<dbReference type="Pfam" id="PF25298">
    <property type="entry name" value="Baculo_FP_2nd"/>
    <property type="match status" value="1"/>
</dbReference>
<proteinExistence type="predicted"/>
<dbReference type="Gene3D" id="3.30.40.10">
    <property type="entry name" value="Zinc/RING finger domain, C3HC4 (zinc finger)"/>
    <property type="match status" value="1"/>
</dbReference>
<accession>A0ABD0S8G5</accession>
<comment type="caution">
    <text evidence="3">The sequence shown here is derived from an EMBL/GenBank/DDBJ whole genome shotgun (WGS) entry which is preliminary data.</text>
</comment>
<dbReference type="InterPro" id="IPR057251">
    <property type="entry name" value="FP_C"/>
</dbReference>
<sequence length="387" mass="43427">MATSAINYGTCAGCRNIILNREFLECALCKMKYDINCANISQSRFNSFYALDTDRKRSWKCPECCSKQPKVGNTNSPIQPGARRDLVEIGDFGNTGDPGNLGLHSENVTLRKRDLAKSISLVDCSSDETGNGGDYITETKLRSILQQELAGALQSTIRQLVTAELKNMSGEIKELRESLTFFNKQYEDLKLALDERNALVDNLKRDNDKLNLVVGDLTHRLHLVEQNMRDSNIEINGIPEHRHENLCNVVEQLVKTVDAQVSAQEIIHVTRVSKLSKDSNRPRAVIVKLRTPRQRDAILASVSTFNKKNNKDKLSTQHLGLAGTAAPVFVSEHLSPTNKALHAATRIKAKECKYKFTWVRNGRIFVRKDEFSEALLIRNMDSVASIK</sequence>
<evidence type="ECO:0000256" key="1">
    <source>
        <dbReference type="SAM" id="Coils"/>
    </source>
</evidence>
<keyword evidence="1" id="KW-0175">Coiled coil</keyword>
<protein>
    <recommendedName>
        <fullName evidence="2">FP protein C-terminal domain-containing protein</fullName>
    </recommendedName>
</protein>
<dbReference type="AlphaFoldDB" id="A0ABD0S8G5"/>
<gene>
    <name evidence="3" type="ORF">ABMA28_011135</name>
</gene>